<dbReference type="Proteomes" id="UP000271925">
    <property type="component" value="Unassembled WGS sequence"/>
</dbReference>
<feature type="transmembrane region" description="Helical" evidence="1">
    <location>
        <begin position="47"/>
        <end position="72"/>
    </location>
</feature>
<reference evidence="2 3" key="1">
    <citation type="submission" date="2018-11" db="EMBL/GenBank/DDBJ databases">
        <authorList>
            <person name="Zhou Z."/>
            <person name="Wang G."/>
        </authorList>
    </citation>
    <scope>NUCLEOTIDE SEQUENCE [LARGE SCALE GENOMIC DNA]</scope>
    <source>
        <strain evidence="2 3">KCTC52004</strain>
    </source>
</reference>
<evidence type="ECO:0000256" key="1">
    <source>
        <dbReference type="SAM" id="Phobius"/>
    </source>
</evidence>
<dbReference type="RefSeq" id="WP_124869499.1">
    <property type="nucleotide sequence ID" value="NZ_RQJO01000007.1"/>
</dbReference>
<feature type="transmembrane region" description="Helical" evidence="1">
    <location>
        <begin position="112"/>
        <end position="132"/>
    </location>
</feature>
<feature type="transmembrane region" description="Helical" evidence="1">
    <location>
        <begin position="15"/>
        <end position="35"/>
    </location>
</feature>
<dbReference type="OrthoDB" id="1492885at2"/>
<keyword evidence="1" id="KW-1133">Transmembrane helix</keyword>
<feature type="transmembrane region" description="Helical" evidence="1">
    <location>
        <begin position="138"/>
        <end position="163"/>
    </location>
</feature>
<keyword evidence="1" id="KW-0472">Membrane</keyword>
<proteinExistence type="predicted"/>
<feature type="transmembrane region" description="Helical" evidence="1">
    <location>
        <begin position="78"/>
        <end position="100"/>
    </location>
</feature>
<evidence type="ECO:0000313" key="3">
    <source>
        <dbReference type="Proteomes" id="UP000271925"/>
    </source>
</evidence>
<accession>A0A3P1BZA8</accession>
<protein>
    <submittedName>
        <fullName evidence="2">Uncharacterized protein</fullName>
    </submittedName>
</protein>
<dbReference type="EMBL" id="RQJO01000007">
    <property type="protein sequence ID" value="RRB06475.1"/>
    <property type="molecule type" value="Genomic_DNA"/>
</dbReference>
<keyword evidence="1" id="KW-0812">Transmembrane</keyword>
<comment type="caution">
    <text evidence="2">The sequence shown here is derived from an EMBL/GenBank/DDBJ whole genome shotgun (WGS) entry which is preliminary data.</text>
</comment>
<sequence length="167" mass="19111">MTLQDFFNAVSSNPALLAVFLLSIPALAFVVNMWSGATAEEIWRWRFVYATLVYLACIPGIFAFTLNIYLFLFERQSIWQMNLITQVLPIVTMAATLMLIKRKLPFNYIPGFGKLSGFMTLIGAVIGLLWFIDRTRIYAVTYIPFIYIVVGFVGLLLVIRFAWSKLF</sequence>
<keyword evidence="3" id="KW-1185">Reference proteome</keyword>
<name>A0A3P1BZA8_9BACT</name>
<dbReference type="AlphaFoldDB" id="A0A3P1BZA8"/>
<gene>
    <name evidence="2" type="ORF">EHT25_01350</name>
</gene>
<organism evidence="2 3">
    <name type="scientific">Larkinella rosea</name>
    <dbReference type="NCBI Taxonomy" id="2025312"/>
    <lineage>
        <taxon>Bacteria</taxon>
        <taxon>Pseudomonadati</taxon>
        <taxon>Bacteroidota</taxon>
        <taxon>Cytophagia</taxon>
        <taxon>Cytophagales</taxon>
        <taxon>Spirosomataceae</taxon>
        <taxon>Larkinella</taxon>
    </lineage>
</organism>
<evidence type="ECO:0000313" key="2">
    <source>
        <dbReference type="EMBL" id="RRB06475.1"/>
    </source>
</evidence>